<evidence type="ECO:0000313" key="3">
    <source>
        <dbReference type="Proteomes" id="UP000196082"/>
    </source>
</evidence>
<dbReference type="Pfam" id="PF07045">
    <property type="entry name" value="DUF1330"/>
    <property type="match status" value="1"/>
</dbReference>
<proteinExistence type="predicted"/>
<evidence type="ECO:0000259" key="1">
    <source>
        <dbReference type="Pfam" id="PF07045"/>
    </source>
</evidence>
<dbReference type="InterPro" id="IPR010753">
    <property type="entry name" value="DUF1330"/>
</dbReference>
<organism evidence="2 3">
    <name type="scientific">Pseudomonas putida</name>
    <name type="common">Arthrobacter siderocapsulatus</name>
    <dbReference type="NCBI Taxonomy" id="303"/>
    <lineage>
        <taxon>Bacteria</taxon>
        <taxon>Pseudomonadati</taxon>
        <taxon>Pseudomonadota</taxon>
        <taxon>Gammaproteobacteria</taxon>
        <taxon>Pseudomonadales</taxon>
        <taxon>Pseudomonadaceae</taxon>
        <taxon>Pseudomonas</taxon>
    </lineage>
</organism>
<dbReference type="SUPFAM" id="SSF54909">
    <property type="entry name" value="Dimeric alpha+beta barrel"/>
    <property type="match status" value="1"/>
</dbReference>
<name>A0A1Y3KW57_PSEPU</name>
<dbReference type="RefSeq" id="WP_086976975.1">
    <property type="nucleotide sequence ID" value="NZ_NFSB01000081.1"/>
</dbReference>
<reference evidence="2 3" key="1">
    <citation type="submission" date="2017-05" db="EMBL/GenBank/DDBJ databases">
        <title>Whole genome sequence of Pseudomonas putida isolate 1312 commercialized as a biostimulant.</title>
        <authorList>
            <person name="Crovadore J."/>
            <person name="Blanc P."/>
            <person name="Chablais R."/>
            <person name="Cochard B."/>
            <person name="Grizard D."/>
            <person name="Lefort F."/>
        </authorList>
    </citation>
    <scope>NUCLEOTIDE SEQUENCE [LARGE SCALE GENOMIC DNA]</scope>
    <source>
        <strain evidence="2 3">1312</strain>
    </source>
</reference>
<dbReference type="InterPro" id="IPR011008">
    <property type="entry name" value="Dimeric_a/b-barrel"/>
</dbReference>
<dbReference type="InterPro" id="IPR019825">
    <property type="entry name" value="Lectin_legB_Mn/Ca_BS"/>
</dbReference>
<evidence type="ECO:0000313" key="2">
    <source>
        <dbReference type="EMBL" id="OUM29935.1"/>
    </source>
</evidence>
<feature type="domain" description="DUF1330" evidence="1">
    <location>
        <begin position="2"/>
        <end position="93"/>
    </location>
</feature>
<comment type="caution">
    <text evidence="2">The sequence shown here is derived from an EMBL/GenBank/DDBJ whole genome shotgun (WGS) entry which is preliminary data.</text>
</comment>
<dbReference type="AlphaFoldDB" id="A0A1Y3KW57"/>
<protein>
    <recommendedName>
        <fullName evidence="1">DUF1330 domain-containing protein</fullName>
    </recommendedName>
</protein>
<gene>
    <name evidence="2" type="ORF">B8W72_17630</name>
</gene>
<dbReference type="Proteomes" id="UP000196082">
    <property type="component" value="Unassembled WGS sequence"/>
</dbReference>
<accession>A0A1Y3KW57</accession>
<sequence>MKGYWIILGSAVTDTEAQQEYGRLWGPIAEQYGAKLKVLDPAALVESHTSTRALAVEFDSYAQAKACYADPAYAEAKAMALRAYRREVLIIEGDLG</sequence>
<dbReference type="PROSITE" id="PS00307">
    <property type="entry name" value="LECTIN_LEGUME_BETA"/>
    <property type="match status" value="1"/>
</dbReference>
<dbReference type="Gene3D" id="3.30.70.100">
    <property type="match status" value="1"/>
</dbReference>
<dbReference type="EMBL" id="NFSB01000081">
    <property type="protein sequence ID" value="OUM29935.1"/>
    <property type="molecule type" value="Genomic_DNA"/>
</dbReference>